<dbReference type="AlphaFoldDB" id="A0A067SXC7"/>
<reference evidence="3" key="1">
    <citation type="journal article" date="2014" name="Proc. Natl. Acad. Sci. U.S.A.">
        <title>Extensive sampling of basidiomycete genomes demonstrates inadequacy of the white-rot/brown-rot paradigm for wood decay fungi.</title>
        <authorList>
            <person name="Riley R."/>
            <person name="Salamov A.A."/>
            <person name="Brown D.W."/>
            <person name="Nagy L.G."/>
            <person name="Floudas D."/>
            <person name="Held B.W."/>
            <person name="Levasseur A."/>
            <person name="Lombard V."/>
            <person name="Morin E."/>
            <person name="Otillar R."/>
            <person name="Lindquist E.A."/>
            <person name="Sun H."/>
            <person name="LaButti K.M."/>
            <person name="Schmutz J."/>
            <person name="Jabbour D."/>
            <person name="Luo H."/>
            <person name="Baker S.E."/>
            <person name="Pisabarro A.G."/>
            <person name="Walton J.D."/>
            <person name="Blanchette R.A."/>
            <person name="Henrissat B."/>
            <person name="Martin F."/>
            <person name="Cullen D."/>
            <person name="Hibbett D.S."/>
            <person name="Grigoriev I.V."/>
        </authorList>
    </citation>
    <scope>NUCLEOTIDE SEQUENCE [LARGE SCALE GENOMIC DNA]</scope>
    <source>
        <strain evidence="3">CBS 339.88</strain>
    </source>
</reference>
<name>A0A067SXC7_GALM3</name>
<accession>A0A067SXC7</accession>
<dbReference type="OrthoDB" id="2604709at2759"/>
<evidence type="ECO:0000313" key="3">
    <source>
        <dbReference type="Proteomes" id="UP000027222"/>
    </source>
</evidence>
<proteinExistence type="predicted"/>
<evidence type="ECO:0000256" key="1">
    <source>
        <dbReference type="SAM" id="MobiDB-lite"/>
    </source>
</evidence>
<dbReference type="HOGENOM" id="CLU_1578624_0_0_1"/>
<dbReference type="Proteomes" id="UP000027222">
    <property type="component" value="Unassembled WGS sequence"/>
</dbReference>
<dbReference type="Gene3D" id="1.10.10.2360">
    <property type="match status" value="1"/>
</dbReference>
<feature type="region of interest" description="Disordered" evidence="1">
    <location>
        <begin position="40"/>
        <end position="84"/>
    </location>
</feature>
<gene>
    <name evidence="2" type="ORF">GALMADRAFT_140176</name>
</gene>
<dbReference type="EMBL" id="KL142380">
    <property type="protein sequence ID" value="KDR75536.1"/>
    <property type="molecule type" value="Genomic_DNA"/>
</dbReference>
<sequence>MPSVRLTEYISYYFAEGDLRPTDNPYAVMRQRMERARMTRADLADQNTPKAQRPVASNKRVEKYRTQQQESISTTVSATDTATGSAGGQLLQSITATPALNHSSFEELRLECYLQSVVAKGSPPLPVNVTESPWEVIPPVFNAFKFEEDEEDADLFLNEVVMEDCETGQ</sequence>
<evidence type="ECO:0000313" key="2">
    <source>
        <dbReference type="EMBL" id="KDR75536.1"/>
    </source>
</evidence>
<feature type="compositionally biased region" description="Polar residues" evidence="1">
    <location>
        <begin position="66"/>
        <end position="84"/>
    </location>
</feature>
<keyword evidence="3" id="KW-1185">Reference proteome</keyword>
<organism evidence="2 3">
    <name type="scientific">Galerina marginata (strain CBS 339.88)</name>
    <dbReference type="NCBI Taxonomy" id="685588"/>
    <lineage>
        <taxon>Eukaryota</taxon>
        <taxon>Fungi</taxon>
        <taxon>Dikarya</taxon>
        <taxon>Basidiomycota</taxon>
        <taxon>Agaricomycotina</taxon>
        <taxon>Agaricomycetes</taxon>
        <taxon>Agaricomycetidae</taxon>
        <taxon>Agaricales</taxon>
        <taxon>Agaricineae</taxon>
        <taxon>Strophariaceae</taxon>
        <taxon>Galerina</taxon>
    </lineage>
</organism>
<protein>
    <submittedName>
        <fullName evidence="2">Uncharacterized protein</fullName>
    </submittedName>
</protein>